<dbReference type="WBParaSite" id="sdigi.contig104.g4408.t1">
    <property type="protein sequence ID" value="sdigi.contig104.g4408.t1"/>
    <property type="gene ID" value="sdigi.contig104.g4408"/>
</dbReference>
<dbReference type="PANTHER" id="PTHR12243:SF67">
    <property type="entry name" value="COREPRESSOR OF PANGOLIN, ISOFORM A-RELATED"/>
    <property type="match status" value="1"/>
</dbReference>
<protein>
    <submittedName>
        <fullName evidence="4">MADF domain-containing protein</fullName>
    </submittedName>
</protein>
<accession>A0A915PJ66</accession>
<dbReference type="SMART" id="SM00595">
    <property type="entry name" value="MADF"/>
    <property type="match status" value="1"/>
</dbReference>
<feature type="compositionally biased region" description="Basic and acidic residues" evidence="1">
    <location>
        <begin position="151"/>
        <end position="163"/>
    </location>
</feature>
<dbReference type="PROSITE" id="PS51029">
    <property type="entry name" value="MADF"/>
    <property type="match status" value="1"/>
</dbReference>
<dbReference type="InterPro" id="IPR006578">
    <property type="entry name" value="MADF-dom"/>
</dbReference>
<dbReference type="Gene3D" id="1.10.10.60">
    <property type="entry name" value="Homeodomain-like"/>
    <property type="match status" value="1"/>
</dbReference>
<dbReference type="Proteomes" id="UP000887581">
    <property type="component" value="Unplaced"/>
</dbReference>
<reference evidence="4" key="1">
    <citation type="submission" date="2022-11" db="UniProtKB">
        <authorList>
            <consortium name="WormBaseParasite"/>
        </authorList>
    </citation>
    <scope>IDENTIFICATION</scope>
</reference>
<keyword evidence="3" id="KW-1185">Reference proteome</keyword>
<feature type="domain" description="MADF" evidence="2">
    <location>
        <begin position="7"/>
        <end position="101"/>
    </location>
</feature>
<dbReference type="AlphaFoldDB" id="A0A915PJ66"/>
<evidence type="ECO:0000313" key="3">
    <source>
        <dbReference type="Proteomes" id="UP000887581"/>
    </source>
</evidence>
<proteinExistence type="predicted"/>
<name>A0A915PJ66_9BILA</name>
<evidence type="ECO:0000256" key="1">
    <source>
        <dbReference type="SAM" id="MobiDB-lite"/>
    </source>
</evidence>
<organism evidence="3 4">
    <name type="scientific">Setaria digitata</name>
    <dbReference type="NCBI Taxonomy" id="48799"/>
    <lineage>
        <taxon>Eukaryota</taxon>
        <taxon>Metazoa</taxon>
        <taxon>Ecdysozoa</taxon>
        <taxon>Nematoda</taxon>
        <taxon>Chromadorea</taxon>
        <taxon>Rhabditida</taxon>
        <taxon>Spirurina</taxon>
        <taxon>Spiruromorpha</taxon>
        <taxon>Filarioidea</taxon>
        <taxon>Setariidae</taxon>
        <taxon>Setaria</taxon>
    </lineage>
</organism>
<dbReference type="PANTHER" id="PTHR12243">
    <property type="entry name" value="MADF DOMAIN TRANSCRIPTION FACTOR"/>
    <property type="match status" value="1"/>
</dbReference>
<feature type="region of interest" description="Disordered" evidence="1">
    <location>
        <begin position="114"/>
        <end position="163"/>
    </location>
</feature>
<evidence type="ECO:0000313" key="4">
    <source>
        <dbReference type="WBParaSite" id="sdigi.contig104.g4408.t1"/>
    </source>
</evidence>
<sequence length="163" mass="18839">MSSVFDDLIEVVKAHPIIYDIHMKGYQKRGSRREKAWQAVAKCMQQRGHDITDHGCRRRWNKLKFAYTRDRTLRRIQGTPPLRSSCAKYFDSLAFLNPFLDDYKARPRTVQPIVLDSESDDDSAIHSTVLESESEDDHSPNNRSHLLAMKAAEDQSVDDKCDE</sequence>
<dbReference type="InterPro" id="IPR039353">
    <property type="entry name" value="TF_Adf1"/>
</dbReference>
<dbReference type="Pfam" id="PF10545">
    <property type="entry name" value="MADF_DNA_bdg"/>
    <property type="match status" value="1"/>
</dbReference>
<evidence type="ECO:0000259" key="2">
    <source>
        <dbReference type="PROSITE" id="PS51029"/>
    </source>
</evidence>